<organism evidence="1">
    <name type="scientific">Desulfobacca acetoxidans</name>
    <dbReference type="NCBI Taxonomy" id="60893"/>
    <lineage>
        <taxon>Bacteria</taxon>
        <taxon>Pseudomonadati</taxon>
        <taxon>Thermodesulfobacteriota</taxon>
        <taxon>Desulfobaccia</taxon>
        <taxon>Desulfobaccales</taxon>
        <taxon>Desulfobaccaceae</taxon>
        <taxon>Desulfobacca</taxon>
    </lineage>
</organism>
<name>A0A7V4LC84_9BACT</name>
<reference evidence="1" key="1">
    <citation type="journal article" date="2020" name="mSystems">
        <title>Genome- and Community-Level Interaction Insights into Carbon Utilization and Element Cycling Functions of Hydrothermarchaeota in Hydrothermal Sediment.</title>
        <authorList>
            <person name="Zhou Z."/>
            <person name="Liu Y."/>
            <person name="Xu W."/>
            <person name="Pan J."/>
            <person name="Luo Z.H."/>
            <person name="Li M."/>
        </authorList>
    </citation>
    <scope>NUCLEOTIDE SEQUENCE [LARGE SCALE GENOMIC DNA]</scope>
    <source>
        <strain evidence="1">SpSt-548</strain>
    </source>
</reference>
<evidence type="ECO:0000313" key="1">
    <source>
        <dbReference type="EMBL" id="HGS04453.1"/>
    </source>
</evidence>
<protein>
    <submittedName>
        <fullName evidence="1">Uncharacterized protein</fullName>
    </submittedName>
</protein>
<dbReference type="SUPFAM" id="SSF56235">
    <property type="entry name" value="N-terminal nucleophile aminohydrolases (Ntn hydrolases)"/>
    <property type="match status" value="1"/>
</dbReference>
<dbReference type="EMBL" id="DSXI01000097">
    <property type="protein sequence ID" value="HGS04453.1"/>
    <property type="molecule type" value="Genomic_DNA"/>
</dbReference>
<dbReference type="AlphaFoldDB" id="A0A7V4LC84"/>
<gene>
    <name evidence="1" type="ORF">ENT08_01710</name>
</gene>
<proteinExistence type="predicted"/>
<comment type="caution">
    <text evidence="1">The sequence shown here is derived from an EMBL/GenBank/DDBJ whole genome shotgun (WGS) entry which is preliminary data.</text>
</comment>
<dbReference type="InterPro" id="IPR029055">
    <property type="entry name" value="Ntn_hydrolases_N"/>
</dbReference>
<sequence length="208" mass="23063">MTQALAAYDAHGLIMATDSRGTRFSADRQVEVISVKKLLPLGRFTALLSGGAGVSVSLGEGLRQQIERLRGLEDLDQIVEYALTFLSQGYARHLERYGPEPEGFRRVYFILGGYSPHYPPPGYKLYLLGSEENELPLRLLPVTNLVVMPRNLGLEMQLAKLLHTDPPLSELLALSKTFLEKQAAAKEEVGPPFYFATITPEGYRAVEV</sequence>
<accession>A0A7V4LC84</accession>